<dbReference type="KEGG" id="cser:CCO03_17110"/>
<dbReference type="Proteomes" id="UP000196138">
    <property type="component" value="Chromosome"/>
</dbReference>
<name>A0A1Y0ER78_9BURK</name>
<accession>A0A1Y0ER78</accession>
<dbReference type="AlphaFoldDB" id="A0A1Y0ER78"/>
<gene>
    <name evidence="1" type="ORF">CCO03_17110</name>
</gene>
<evidence type="ECO:0000313" key="2">
    <source>
        <dbReference type="Proteomes" id="UP000196138"/>
    </source>
</evidence>
<evidence type="ECO:0000313" key="1">
    <source>
        <dbReference type="EMBL" id="ARU06165.1"/>
    </source>
</evidence>
<sequence>MNLNDLGFKNPPHLQHPSDLAMDVIQQQVQAPEPPALLVLKGQIVHSAPFMDCWKLRELIRQCGGQVDMFTHTTG</sequence>
<dbReference type="RefSeq" id="WP_087283038.1">
    <property type="nucleotide sequence ID" value="NZ_CP021455.1"/>
</dbReference>
<keyword evidence="2" id="KW-1185">Reference proteome</keyword>
<organism evidence="1 2">
    <name type="scientific">Comamonas serinivorans</name>
    <dbReference type="NCBI Taxonomy" id="1082851"/>
    <lineage>
        <taxon>Bacteria</taxon>
        <taxon>Pseudomonadati</taxon>
        <taxon>Pseudomonadota</taxon>
        <taxon>Betaproteobacteria</taxon>
        <taxon>Burkholderiales</taxon>
        <taxon>Comamonadaceae</taxon>
        <taxon>Comamonas</taxon>
    </lineage>
</organism>
<reference evidence="1 2" key="1">
    <citation type="submission" date="2017-05" db="EMBL/GenBank/DDBJ databases">
        <authorList>
            <person name="Song R."/>
            <person name="Chenine A.L."/>
            <person name="Ruprecht R.M."/>
        </authorList>
    </citation>
    <scope>NUCLEOTIDE SEQUENCE [LARGE SCALE GENOMIC DNA]</scope>
    <source>
        <strain evidence="1 2">DSM 26136</strain>
    </source>
</reference>
<dbReference type="EMBL" id="CP021455">
    <property type="protein sequence ID" value="ARU06165.1"/>
    <property type="molecule type" value="Genomic_DNA"/>
</dbReference>
<protein>
    <submittedName>
        <fullName evidence="1">Uncharacterized protein</fullName>
    </submittedName>
</protein>
<proteinExistence type="predicted"/>